<dbReference type="PANTHER" id="PTHR42850">
    <property type="entry name" value="METALLOPHOSPHOESTERASE"/>
    <property type="match status" value="1"/>
</dbReference>
<feature type="domain" description="Calcineurin-like phosphoesterase" evidence="1">
    <location>
        <begin position="1"/>
        <end position="70"/>
    </location>
</feature>
<evidence type="ECO:0000313" key="3">
    <source>
        <dbReference type="Proteomes" id="UP000249135"/>
    </source>
</evidence>
<dbReference type="GO" id="GO:0110154">
    <property type="term" value="P:RNA decapping"/>
    <property type="evidence" value="ECO:0007669"/>
    <property type="project" value="TreeGrafter"/>
</dbReference>
<gene>
    <name evidence="2" type="ORF">DI563_27170</name>
</gene>
<dbReference type="Proteomes" id="UP000249135">
    <property type="component" value="Unassembled WGS sequence"/>
</dbReference>
<sequence>MSLYLIGDVQGCDEALGRLLGEIAFSPSRDQLVLLGDLVNRGPDSLAVLRRVQALGGAAQSLLGNHDLHLLGVAHGVRRPGRRDTLGPILDA</sequence>
<feature type="non-terminal residue" evidence="2">
    <location>
        <position position="92"/>
    </location>
</feature>
<dbReference type="PANTHER" id="PTHR42850:SF11">
    <property type="entry name" value="BIS(5'-NUCLEOSYL)-TETRAPHOSPHATASE [SYMMETRICAL]"/>
    <property type="match status" value="1"/>
</dbReference>
<comment type="caution">
    <text evidence="2">The sequence shown here is derived from an EMBL/GenBank/DDBJ whole genome shotgun (WGS) entry which is preliminary data.</text>
</comment>
<dbReference type="Pfam" id="PF00149">
    <property type="entry name" value="Metallophos"/>
    <property type="match status" value="1"/>
</dbReference>
<dbReference type="InterPro" id="IPR050126">
    <property type="entry name" value="Ap4A_hydrolase"/>
</dbReference>
<protein>
    <submittedName>
        <fullName evidence="2">Bis(5'-nucleosyl)-tetraphosphatase (Symmetrical)</fullName>
    </submittedName>
</protein>
<dbReference type="SUPFAM" id="SSF56300">
    <property type="entry name" value="Metallo-dependent phosphatases"/>
    <property type="match status" value="1"/>
</dbReference>
<dbReference type="Gene3D" id="3.60.21.10">
    <property type="match status" value="1"/>
</dbReference>
<dbReference type="EMBL" id="QFPP01000570">
    <property type="protein sequence ID" value="PZQ63983.1"/>
    <property type="molecule type" value="Genomic_DNA"/>
</dbReference>
<accession>A0A2W5R9X4</accession>
<proteinExistence type="predicted"/>
<organism evidence="2 3">
    <name type="scientific">Variovorax paradoxus</name>
    <dbReference type="NCBI Taxonomy" id="34073"/>
    <lineage>
        <taxon>Bacteria</taxon>
        <taxon>Pseudomonadati</taxon>
        <taxon>Pseudomonadota</taxon>
        <taxon>Betaproteobacteria</taxon>
        <taxon>Burkholderiales</taxon>
        <taxon>Comamonadaceae</taxon>
        <taxon>Variovorax</taxon>
    </lineage>
</organism>
<dbReference type="AlphaFoldDB" id="A0A2W5R9X4"/>
<evidence type="ECO:0000259" key="1">
    <source>
        <dbReference type="Pfam" id="PF00149"/>
    </source>
</evidence>
<dbReference type="GO" id="GO:0016791">
    <property type="term" value="F:phosphatase activity"/>
    <property type="evidence" value="ECO:0007669"/>
    <property type="project" value="TreeGrafter"/>
</dbReference>
<reference evidence="2 3" key="1">
    <citation type="submission" date="2017-08" db="EMBL/GenBank/DDBJ databases">
        <title>Infants hospitalized years apart are colonized by the same room-sourced microbial strains.</title>
        <authorList>
            <person name="Brooks B."/>
            <person name="Olm M.R."/>
            <person name="Firek B.A."/>
            <person name="Baker R."/>
            <person name="Thomas B.C."/>
            <person name="Morowitz M.J."/>
            <person name="Banfield J.F."/>
        </authorList>
    </citation>
    <scope>NUCLEOTIDE SEQUENCE [LARGE SCALE GENOMIC DNA]</scope>
    <source>
        <strain evidence="2">S2_005_003_R2_41</strain>
    </source>
</reference>
<name>A0A2W5R9X4_VARPD</name>
<dbReference type="GO" id="GO:0005737">
    <property type="term" value="C:cytoplasm"/>
    <property type="evidence" value="ECO:0007669"/>
    <property type="project" value="TreeGrafter"/>
</dbReference>
<dbReference type="InterPro" id="IPR004843">
    <property type="entry name" value="Calcineurin-like_PHP"/>
</dbReference>
<dbReference type="InterPro" id="IPR029052">
    <property type="entry name" value="Metallo-depent_PP-like"/>
</dbReference>
<dbReference type="GO" id="GO:0008803">
    <property type="term" value="F:bis(5'-nucleosyl)-tetraphosphatase (symmetrical) activity"/>
    <property type="evidence" value="ECO:0007669"/>
    <property type="project" value="TreeGrafter"/>
</dbReference>
<evidence type="ECO:0000313" key="2">
    <source>
        <dbReference type="EMBL" id="PZQ63983.1"/>
    </source>
</evidence>